<comment type="subcellular location">
    <subcellularLocation>
        <location evidence="1">Cell outer membrane</location>
        <topology evidence="1">Multi-pass membrane protein</topology>
    </subcellularLocation>
</comment>
<feature type="coiled-coil region" evidence="8">
    <location>
        <begin position="39"/>
        <end position="69"/>
    </location>
</feature>
<keyword evidence="2" id="KW-1134">Transmembrane beta strand</keyword>
<evidence type="ECO:0000256" key="7">
    <source>
        <dbReference type="ARBA" id="ARBA00023609"/>
    </source>
</evidence>
<accession>A0A3S0MIF2</accession>
<keyword evidence="13" id="KW-1185">Reference proteome</keyword>
<dbReference type="InterPro" id="IPR011990">
    <property type="entry name" value="TPR-like_helical_dom_sf"/>
</dbReference>
<proteinExistence type="inferred from homology"/>
<keyword evidence="6" id="KW-0998">Cell outer membrane</keyword>
<feature type="signal peptide" evidence="9">
    <location>
        <begin position="1"/>
        <end position="22"/>
    </location>
</feature>
<dbReference type="GO" id="GO:0009279">
    <property type="term" value="C:cell outer membrane"/>
    <property type="evidence" value="ECO:0007669"/>
    <property type="project" value="UniProtKB-SubCell"/>
</dbReference>
<evidence type="ECO:0000256" key="9">
    <source>
        <dbReference type="SAM" id="SignalP"/>
    </source>
</evidence>
<keyword evidence="4 9" id="KW-0732">Signal</keyword>
<dbReference type="RefSeq" id="WP_126575165.1">
    <property type="nucleotide sequence ID" value="NZ_RXZH01000007.1"/>
</dbReference>
<evidence type="ECO:0000256" key="3">
    <source>
        <dbReference type="ARBA" id="ARBA00022692"/>
    </source>
</evidence>
<dbReference type="Pfam" id="PF24575">
    <property type="entry name" value="TPR_Slam"/>
    <property type="match status" value="1"/>
</dbReference>
<evidence type="ECO:0000313" key="12">
    <source>
        <dbReference type="EMBL" id="RTZ14618.1"/>
    </source>
</evidence>
<protein>
    <submittedName>
        <fullName evidence="12">DUF560 domain-containing protein</fullName>
    </submittedName>
</protein>
<feature type="domain" description="Surface lipoprotein assembly modifier C-terminal" evidence="10">
    <location>
        <begin position="200"/>
        <end position="492"/>
    </location>
</feature>
<dbReference type="Gene3D" id="1.25.40.10">
    <property type="entry name" value="Tetratricopeptide repeat domain"/>
    <property type="match status" value="1"/>
</dbReference>
<comment type="similarity">
    <text evidence="7">Belongs to the Slam family.</text>
</comment>
<dbReference type="OrthoDB" id="7525402at2"/>
<evidence type="ECO:0000313" key="13">
    <source>
        <dbReference type="Proteomes" id="UP000268973"/>
    </source>
</evidence>
<comment type="caution">
    <text evidence="12">The sequence shown here is derived from an EMBL/GenBank/DDBJ whole genome shotgun (WGS) entry which is preliminary data.</text>
</comment>
<evidence type="ECO:0000259" key="11">
    <source>
        <dbReference type="Pfam" id="PF24575"/>
    </source>
</evidence>
<keyword evidence="3" id="KW-0812">Transmembrane</keyword>
<dbReference type="Proteomes" id="UP000268973">
    <property type="component" value="Unassembled WGS sequence"/>
</dbReference>
<evidence type="ECO:0000256" key="5">
    <source>
        <dbReference type="ARBA" id="ARBA00023136"/>
    </source>
</evidence>
<dbReference type="EMBL" id="RXZH01000007">
    <property type="protein sequence ID" value="RTZ14618.1"/>
    <property type="molecule type" value="Genomic_DNA"/>
</dbReference>
<dbReference type="Pfam" id="PF04575">
    <property type="entry name" value="SlipAM"/>
    <property type="match status" value="1"/>
</dbReference>
<dbReference type="InterPro" id="IPR007655">
    <property type="entry name" value="Slam_C"/>
</dbReference>
<keyword evidence="5" id="KW-0472">Membrane</keyword>
<organism evidence="12 13">
    <name type="scientific">Vibrio aquaticus</name>
    <dbReference type="NCBI Taxonomy" id="2496559"/>
    <lineage>
        <taxon>Bacteria</taxon>
        <taxon>Pseudomonadati</taxon>
        <taxon>Pseudomonadota</taxon>
        <taxon>Gammaproteobacteria</taxon>
        <taxon>Vibrionales</taxon>
        <taxon>Vibrionaceae</taxon>
        <taxon>Vibrio</taxon>
    </lineage>
</organism>
<evidence type="ECO:0000259" key="10">
    <source>
        <dbReference type="Pfam" id="PF04575"/>
    </source>
</evidence>
<sequence>MKTYHHYLSFLLLVVGASYSLASNADQDTDLRIQQRDALSSRQNENALIEEELEKERKAEQSATEESRQIADTANQLGPALHLAVRQRQWLLAQNLFVRYVQLQDRDPMLEYYAAGALARHAQDYALAEQHYLDLLELQPQFLPAELELARVWFEDRKNTDSLSLFNDVLSRLPVNNPRADGVRKTVESFVSALEYRDEWQGAFSVGPTFNDNLNLSSEHYECLIHFTNGRCFLERSAPEVKSAYGVDFDASLNRRFSLSGHHGIQLRTFAYGTSYQNHKEHNEQTLNIALGYSHQTAKNQLSIAPQFEYRALSNRTLFTSGGFKADWFSNLTPSSAMKLEVKGEYLDYRNQALRYQSDWQWSVFGTYWHQLADKWLVFGGLDWTLKQNQQAVHEYHLWGGRLGVNKTFSSIDTDVTLFASLRERLYGDYNAVLGERRDDTEQSYTLVVTLPELFAGIKPLIELKANKTESNVNWAYSYKQHQYSVKLEKRF</sequence>
<evidence type="ECO:0000256" key="8">
    <source>
        <dbReference type="SAM" id="Coils"/>
    </source>
</evidence>
<evidence type="ECO:0000256" key="6">
    <source>
        <dbReference type="ARBA" id="ARBA00023237"/>
    </source>
</evidence>
<evidence type="ECO:0000256" key="1">
    <source>
        <dbReference type="ARBA" id="ARBA00004571"/>
    </source>
</evidence>
<keyword evidence="8" id="KW-0175">Coiled coil</keyword>
<feature type="chain" id="PRO_5018619945" evidence="9">
    <location>
        <begin position="23"/>
        <end position="492"/>
    </location>
</feature>
<gene>
    <name evidence="12" type="ORF">EJ063_14975</name>
</gene>
<evidence type="ECO:0000256" key="2">
    <source>
        <dbReference type="ARBA" id="ARBA00022452"/>
    </source>
</evidence>
<reference evidence="12 13" key="1">
    <citation type="submission" date="2018-12" db="EMBL/GenBank/DDBJ databases">
        <title>Vibrio sp. isolated from China Sea.</title>
        <authorList>
            <person name="Li Y."/>
        </authorList>
    </citation>
    <scope>NUCLEOTIDE SEQUENCE [LARGE SCALE GENOMIC DNA]</scope>
    <source>
        <strain evidence="12 13">BEI207</strain>
    </source>
</reference>
<name>A0A3S0MIF2_9VIBR</name>
<dbReference type="SUPFAM" id="SSF48452">
    <property type="entry name" value="TPR-like"/>
    <property type="match status" value="1"/>
</dbReference>
<dbReference type="AlphaFoldDB" id="A0A3S0MIF2"/>
<feature type="domain" description="Surface lipoprotein assembly modifier N-terminal TPR repeats region" evidence="11">
    <location>
        <begin position="67"/>
        <end position="162"/>
    </location>
</feature>
<evidence type="ECO:0000256" key="4">
    <source>
        <dbReference type="ARBA" id="ARBA00022729"/>
    </source>
</evidence>
<dbReference type="InterPro" id="IPR057556">
    <property type="entry name" value="TPR_Slam"/>
</dbReference>